<dbReference type="HOGENOM" id="CLU_3201885_0_0_5"/>
<dbReference type="Proteomes" id="UP000031643">
    <property type="component" value="Chromosome"/>
</dbReference>
<proteinExistence type="predicted"/>
<accession>A0A0A8JYX2</accession>
<sequence>MAPQKSGAAIDGYQCSIVQCDAHGSASSLTALNFADATCHERRPP</sequence>
<protein>
    <submittedName>
        <fullName evidence="1">Uncharacterized protein</fullName>
    </submittedName>
</protein>
<dbReference type="KEGG" id="mcg:GL4_0532"/>
<dbReference type="AlphaFoldDB" id="A0A0A8JYX2"/>
<keyword evidence="2" id="KW-1185">Reference proteome</keyword>
<organism evidence="1 2">
    <name type="scientific">Methyloceanibacter caenitepidi</name>
    <dbReference type="NCBI Taxonomy" id="1384459"/>
    <lineage>
        <taxon>Bacteria</taxon>
        <taxon>Pseudomonadati</taxon>
        <taxon>Pseudomonadota</taxon>
        <taxon>Alphaproteobacteria</taxon>
        <taxon>Hyphomicrobiales</taxon>
        <taxon>Hyphomicrobiaceae</taxon>
        <taxon>Methyloceanibacter</taxon>
    </lineage>
</organism>
<evidence type="ECO:0000313" key="1">
    <source>
        <dbReference type="EMBL" id="BAQ15998.1"/>
    </source>
</evidence>
<reference evidence="1 2" key="1">
    <citation type="submission" date="2014-09" db="EMBL/GenBank/DDBJ databases">
        <title>Genome sequencing of Methyloceanibacter caenitepidi Gela4.</title>
        <authorList>
            <person name="Takeuchi M."/>
            <person name="Susumu S."/>
            <person name="Kamagata Y."/>
            <person name="Oshima K."/>
            <person name="Hattori M."/>
            <person name="Iwasaki W."/>
        </authorList>
    </citation>
    <scope>NUCLEOTIDE SEQUENCE [LARGE SCALE GENOMIC DNA]</scope>
    <source>
        <strain evidence="1 2">Gela4</strain>
    </source>
</reference>
<dbReference type="STRING" id="1384459.GL4_0532"/>
<dbReference type="EMBL" id="AP014648">
    <property type="protein sequence ID" value="BAQ15998.1"/>
    <property type="molecule type" value="Genomic_DNA"/>
</dbReference>
<evidence type="ECO:0000313" key="2">
    <source>
        <dbReference type="Proteomes" id="UP000031643"/>
    </source>
</evidence>
<name>A0A0A8JYX2_9HYPH</name>
<gene>
    <name evidence="1" type="ORF">GL4_0532</name>
</gene>